<accession>A0AAV2SMY8</accession>
<feature type="non-terminal residue" evidence="1">
    <location>
        <position position="1"/>
    </location>
</feature>
<feature type="non-terminal residue" evidence="1">
    <location>
        <position position="185"/>
    </location>
</feature>
<dbReference type="InterPro" id="IPR036543">
    <property type="entry name" value="Guanylate-bd_C_sf"/>
</dbReference>
<dbReference type="Gene3D" id="1.20.58.420">
    <property type="entry name" value="AHSP"/>
    <property type="match status" value="1"/>
</dbReference>
<proteinExistence type="predicted"/>
<gene>
    <name evidence="1" type="ORF">MNOR_LOCUS38607</name>
</gene>
<dbReference type="Proteomes" id="UP001497623">
    <property type="component" value="Unassembled WGS sequence"/>
</dbReference>
<evidence type="ECO:0000313" key="2">
    <source>
        <dbReference type="Proteomes" id="UP001497623"/>
    </source>
</evidence>
<organism evidence="1 2">
    <name type="scientific">Meganyctiphanes norvegica</name>
    <name type="common">Northern krill</name>
    <name type="synonym">Thysanopoda norvegica</name>
    <dbReference type="NCBI Taxonomy" id="48144"/>
    <lineage>
        <taxon>Eukaryota</taxon>
        <taxon>Metazoa</taxon>
        <taxon>Ecdysozoa</taxon>
        <taxon>Arthropoda</taxon>
        <taxon>Crustacea</taxon>
        <taxon>Multicrustacea</taxon>
        <taxon>Malacostraca</taxon>
        <taxon>Eumalacostraca</taxon>
        <taxon>Eucarida</taxon>
        <taxon>Euphausiacea</taxon>
        <taxon>Euphausiidae</taxon>
        <taxon>Meganyctiphanes</taxon>
    </lineage>
</organism>
<dbReference type="GO" id="GO:0005525">
    <property type="term" value="F:GTP binding"/>
    <property type="evidence" value="ECO:0007669"/>
    <property type="project" value="InterPro"/>
</dbReference>
<dbReference type="SUPFAM" id="SSF48340">
    <property type="entry name" value="Interferon-induced guanylate-binding protein 1 (GBP1), C-terminal domain"/>
    <property type="match status" value="1"/>
</dbReference>
<dbReference type="EMBL" id="CAXKWB010089848">
    <property type="protein sequence ID" value="CAL4214403.1"/>
    <property type="molecule type" value="Genomic_DNA"/>
</dbReference>
<name>A0AAV2SMY8_MEGNR</name>
<keyword evidence="2" id="KW-1185">Reference proteome</keyword>
<comment type="caution">
    <text evidence="1">The sequence shown here is derived from an EMBL/GenBank/DDBJ whole genome shotgun (WGS) entry which is preliminary data.</text>
</comment>
<dbReference type="AlphaFoldDB" id="A0AAV2SMY8"/>
<dbReference type="GO" id="GO:0003924">
    <property type="term" value="F:GTPase activity"/>
    <property type="evidence" value="ECO:0007669"/>
    <property type="project" value="InterPro"/>
</dbReference>
<reference evidence="1 2" key="1">
    <citation type="submission" date="2024-05" db="EMBL/GenBank/DDBJ databases">
        <authorList>
            <person name="Wallberg A."/>
        </authorList>
    </citation>
    <scope>NUCLEOTIDE SEQUENCE [LARGE SCALE GENOMIC DNA]</scope>
</reference>
<protein>
    <submittedName>
        <fullName evidence="1">Uncharacterized protein</fullName>
    </submittedName>
</protein>
<evidence type="ECO:0000313" key="1">
    <source>
        <dbReference type="EMBL" id="CAL4214403.1"/>
    </source>
</evidence>
<sequence length="185" mass="21688">QESDIVFRELKDLQQTKKINMIIKATSDGIKEYTSTMSEVTKENIPLLSGQDLHSEHIKSKESALKIFIENVKCTHEVWNSNTAEHQQFSQRLEDEYNHFKKQQENRKISAITEYEKAKLEATNRYMKILDDMVIKLKGQPKKSHWETWDRECLNSALGTFTDHCKTAYIAIPQQREELIEVLTK</sequence>